<sequence>MAASILSVSELTQQIKQELEILFPKIQVKGEISNFKHHSSGHIYMTLKDEGAQIPAVIWKHAASRLTCRPADGMNVIAEGRIEVYPPSGRYQFICTSITQEGEGALQQAFAKLLQKLAAAGWFSDERKKPIPKIPQTIGLVTSPTGAVIEDMGKVLQRRFPPATILLYPAKVQGRDAVDSLISGISWFNAQTSGQNRPDVIIVARGGGSLEDLQAFNEERVAEAIFNSPIPIISAVGHETDFTIADMVADLRAGTPSIAAELAVPDSLELLRHITSLGTTRESLLKAKIDGAEREIDSLCSSYAFNRPVLQMQQLSEELDSTVERMARTLEGKQRETGMRLEAAARHLGLLDYRKTLERGYTLVRRKGHMVTSAKNLRPEETVELLFHDGTLPAEIRSGTPS</sequence>
<evidence type="ECO:0000256" key="1">
    <source>
        <dbReference type="ARBA" id="ARBA00022490"/>
    </source>
</evidence>
<dbReference type="InterPro" id="IPR020579">
    <property type="entry name" value="Exonuc_VII_lsu_C"/>
</dbReference>
<dbReference type="GO" id="GO:0009318">
    <property type="term" value="C:exodeoxyribonuclease VII complex"/>
    <property type="evidence" value="ECO:0007669"/>
    <property type="project" value="UniProtKB-UniRule"/>
</dbReference>
<dbReference type="Pfam" id="PF13742">
    <property type="entry name" value="tRNA_anti_2"/>
    <property type="match status" value="1"/>
</dbReference>
<evidence type="ECO:0000256" key="4">
    <source>
        <dbReference type="ARBA" id="ARBA00022839"/>
    </source>
</evidence>
<evidence type="ECO:0000256" key="2">
    <source>
        <dbReference type="ARBA" id="ARBA00022722"/>
    </source>
</evidence>
<dbReference type="CDD" id="cd04489">
    <property type="entry name" value="ExoVII_LU_OBF"/>
    <property type="match status" value="1"/>
</dbReference>
<dbReference type="EC" id="3.1.11.6" evidence="5"/>
<reference evidence="9 10" key="1">
    <citation type="submission" date="2018-12" db="EMBL/GenBank/DDBJ databases">
        <authorList>
            <person name="Lunina O.N."/>
            <person name="Grouzdev D.S."/>
            <person name="Gorlenko V.M."/>
            <person name="Savvichev A.S."/>
        </authorList>
    </citation>
    <scope>NUCLEOTIDE SEQUENCE [LARGE SCALE GENOMIC DNA]</scope>
    <source>
        <strain evidence="9 10">BrKhr-17</strain>
    </source>
</reference>
<dbReference type="Pfam" id="PF02601">
    <property type="entry name" value="Exonuc_VII_L"/>
    <property type="match status" value="1"/>
</dbReference>
<evidence type="ECO:0000259" key="8">
    <source>
        <dbReference type="Pfam" id="PF13742"/>
    </source>
</evidence>
<dbReference type="RefSeq" id="WP_126384768.1">
    <property type="nucleotide sequence ID" value="NZ_RXYK01000011.1"/>
</dbReference>
<dbReference type="NCBIfam" id="TIGR00237">
    <property type="entry name" value="xseA"/>
    <property type="match status" value="1"/>
</dbReference>
<dbReference type="InterPro" id="IPR025824">
    <property type="entry name" value="OB-fold_nuc-bd_dom"/>
</dbReference>
<dbReference type="GO" id="GO:0006308">
    <property type="term" value="P:DNA catabolic process"/>
    <property type="evidence" value="ECO:0007669"/>
    <property type="project" value="UniProtKB-UniRule"/>
</dbReference>
<comment type="subcellular location">
    <subcellularLocation>
        <location evidence="5 6">Cytoplasm</location>
    </subcellularLocation>
</comment>
<dbReference type="GO" id="GO:0003676">
    <property type="term" value="F:nucleic acid binding"/>
    <property type="evidence" value="ECO:0007669"/>
    <property type="project" value="InterPro"/>
</dbReference>
<keyword evidence="1 5" id="KW-0963">Cytoplasm</keyword>
<protein>
    <recommendedName>
        <fullName evidence="5">Exodeoxyribonuclease 7 large subunit</fullName>
        <ecNumber evidence="5">3.1.11.6</ecNumber>
    </recommendedName>
    <alternativeName>
        <fullName evidence="5">Exodeoxyribonuclease VII large subunit</fullName>
        <shortName evidence="5">Exonuclease VII large subunit</shortName>
    </alternativeName>
</protein>
<evidence type="ECO:0000313" key="10">
    <source>
        <dbReference type="Proteomes" id="UP000279908"/>
    </source>
</evidence>
<name>A0A3S0MPZ5_CHLPH</name>
<dbReference type="AlphaFoldDB" id="A0A3S0MPZ5"/>
<feature type="domain" description="OB-fold nucleic acid binding" evidence="8">
    <location>
        <begin position="6"/>
        <end position="98"/>
    </location>
</feature>
<proteinExistence type="inferred from homology"/>
<organism evidence="9 10">
    <name type="scientific">Chlorobium phaeovibrioides</name>
    <dbReference type="NCBI Taxonomy" id="1094"/>
    <lineage>
        <taxon>Bacteria</taxon>
        <taxon>Pseudomonadati</taxon>
        <taxon>Chlorobiota</taxon>
        <taxon>Chlorobiia</taxon>
        <taxon>Chlorobiales</taxon>
        <taxon>Chlorobiaceae</taxon>
        <taxon>Chlorobium/Pelodictyon group</taxon>
        <taxon>Chlorobium</taxon>
    </lineage>
</organism>
<evidence type="ECO:0000256" key="3">
    <source>
        <dbReference type="ARBA" id="ARBA00022801"/>
    </source>
</evidence>
<gene>
    <name evidence="5" type="primary">xseA</name>
    <name evidence="9" type="ORF">EKD02_07380</name>
</gene>
<dbReference type="EMBL" id="RXYK01000011">
    <property type="protein sequence ID" value="RTY36935.1"/>
    <property type="molecule type" value="Genomic_DNA"/>
</dbReference>
<evidence type="ECO:0000313" key="9">
    <source>
        <dbReference type="EMBL" id="RTY36935.1"/>
    </source>
</evidence>
<comment type="function">
    <text evidence="5">Bidirectionally degrades single-stranded DNA into large acid-insoluble oligonucleotides, which are then degraded further into small acid-soluble oligonucleotides.</text>
</comment>
<comment type="similarity">
    <text evidence="5 6">Belongs to the XseA family.</text>
</comment>
<keyword evidence="3 5" id="KW-0378">Hydrolase</keyword>
<evidence type="ECO:0000256" key="6">
    <source>
        <dbReference type="RuleBase" id="RU004355"/>
    </source>
</evidence>
<evidence type="ECO:0000259" key="7">
    <source>
        <dbReference type="Pfam" id="PF02601"/>
    </source>
</evidence>
<comment type="catalytic activity">
    <reaction evidence="5 6">
        <text>Exonucleolytic cleavage in either 5'- to 3'- or 3'- to 5'-direction to yield nucleoside 5'-phosphates.</text>
        <dbReference type="EC" id="3.1.11.6"/>
    </reaction>
</comment>
<dbReference type="PANTHER" id="PTHR30008:SF0">
    <property type="entry name" value="EXODEOXYRIBONUCLEASE 7 LARGE SUBUNIT"/>
    <property type="match status" value="1"/>
</dbReference>
<keyword evidence="4 5" id="KW-0269">Exonuclease</keyword>
<dbReference type="HAMAP" id="MF_00378">
    <property type="entry name" value="Exonuc_7_L"/>
    <property type="match status" value="1"/>
</dbReference>
<evidence type="ECO:0000256" key="5">
    <source>
        <dbReference type="HAMAP-Rule" id="MF_00378"/>
    </source>
</evidence>
<comment type="caution">
    <text evidence="9">The sequence shown here is derived from an EMBL/GenBank/DDBJ whole genome shotgun (WGS) entry which is preliminary data.</text>
</comment>
<dbReference type="GO" id="GO:0008855">
    <property type="term" value="F:exodeoxyribonuclease VII activity"/>
    <property type="evidence" value="ECO:0007669"/>
    <property type="project" value="UniProtKB-UniRule"/>
</dbReference>
<dbReference type="Proteomes" id="UP000279908">
    <property type="component" value="Unassembled WGS sequence"/>
</dbReference>
<feature type="domain" description="Exonuclease VII large subunit C-terminal" evidence="7">
    <location>
        <begin position="122"/>
        <end position="346"/>
    </location>
</feature>
<dbReference type="InterPro" id="IPR003753">
    <property type="entry name" value="Exonuc_VII_L"/>
</dbReference>
<accession>A0A3S0MPZ5</accession>
<keyword evidence="2 5" id="KW-0540">Nuclease</keyword>
<dbReference type="GO" id="GO:0005737">
    <property type="term" value="C:cytoplasm"/>
    <property type="evidence" value="ECO:0007669"/>
    <property type="project" value="UniProtKB-SubCell"/>
</dbReference>
<comment type="subunit">
    <text evidence="5">Heterooligomer composed of large and small subunits.</text>
</comment>
<dbReference type="PANTHER" id="PTHR30008">
    <property type="entry name" value="EXODEOXYRIBONUCLEASE 7 LARGE SUBUNIT"/>
    <property type="match status" value="1"/>
</dbReference>